<dbReference type="EMBL" id="CP012672">
    <property type="protein sequence ID" value="AUX35738.1"/>
    <property type="molecule type" value="Genomic_DNA"/>
</dbReference>
<accession>A0A4P2QZI3</accession>
<keyword evidence="2" id="KW-0732">Signal</keyword>
<evidence type="ECO:0000313" key="3">
    <source>
        <dbReference type="EMBL" id="AUX35738.1"/>
    </source>
</evidence>
<gene>
    <name evidence="3" type="ORF">SOCE836_079360</name>
</gene>
<feature type="region of interest" description="Disordered" evidence="1">
    <location>
        <begin position="33"/>
        <end position="85"/>
    </location>
</feature>
<feature type="compositionally biased region" description="Gly residues" evidence="1">
    <location>
        <begin position="39"/>
        <end position="85"/>
    </location>
</feature>
<sequence>MDMWTRALTCGCALIGALASACSGTEQGAPAAASSAADAGGGDGEGGESGTGSAGGGGAGSAGDGAGGAAGASEGAGGAGGEAGGGGCPPGEEGCPCGTLGQCDGELRCADGVCISGCGCTDGYAIVDGECVWQGGPQDPSFQSADTWSATGAALVHPEAEGNGNPGAGVIGRDAVCQMAGFSQQLTMPDLACAEPLLLTFAAHVACDAGLGCIGPPGVGVRINGGFTNLDLMPSSSFAPQRVCLGERAYGGQIELLLGPSRRSPQCDQEAGQGYILAFDDVAIRPDEMSACPLPGQVLNGDFEAGDAGWTAKPENGVSEVKSGLGLGGGKGGHLGTTHFCQYPSLEGTVSAPLPSPALPNPALRIWSQGSPGAVVNVTLSTHQLTALTGTGEAQVSHVCLPRWALGMAHRLAFAYRNRNSQPCTDENQRDFAVDDLAFVSDDRCPGDAPLFDPGFENAGAGASLSPAWVLNADDPARGSARLAVDASAAHSGEVSLSLSVKKPCREPSASTVFTVPAPEGTAGPALKFWYRTSGLRAATASSTPGAALPASERWKQRTICLDPRTAGRPQHLSFKLGASGVCDEPLGQETLHVDDVEATTDPSCPAAPPP</sequence>
<evidence type="ECO:0000256" key="1">
    <source>
        <dbReference type="SAM" id="MobiDB-lite"/>
    </source>
</evidence>
<evidence type="ECO:0000256" key="2">
    <source>
        <dbReference type="SAM" id="SignalP"/>
    </source>
</evidence>
<dbReference type="Proteomes" id="UP000295497">
    <property type="component" value="Chromosome"/>
</dbReference>
<dbReference type="PROSITE" id="PS51257">
    <property type="entry name" value="PROKAR_LIPOPROTEIN"/>
    <property type="match status" value="1"/>
</dbReference>
<evidence type="ECO:0000313" key="4">
    <source>
        <dbReference type="Proteomes" id="UP000295497"/>
    </source>
</evidence>
<protein>
    <recommendedName>
        <fullName evidence="5">MAM domain-containing protein</fullName>
    </recommendedName>
</protein>
<organism evidence="3 4">
    <name type="scientific">Sorangium cellulosum</name>
    <name type="common">Polyangium cellulosum</name>
    <dbReference type="NCBI Taxonomy" id="56"/>
    <lineage>
        <taxon>Bacteria</taxon>
        <taxon>Pseudomonadati</taxon>
        <taxon>Myxococcota</taxon>
        <taxon>Polyangia</taxon>
        <taxon>Polyangiales</taxon>
        <taxon>Polyangiaceae</taxon>
        <taxon>Sorangium</taxon>
    </lineage>
</organism>
<feature type="signal peptide" evidence="2">
    <location>
        <begin position="1"/>
        <end position="28"/>
    </location>
</feature>
<dbReference type="RefSeq" id="WP_129578707.1">
    <property type="nucleotide sequence ID" value="NZ_CP012672.1"/>
</dbReference>
<proteinExistence type="predicted"/>
<evidence type="ECO:0008006" key="5">
    <source>
        <dbReference type="Google" id="ProtNLM"/>
    </source>
</evidence>
<feature type="chain" id="PRO_5020660009" description="MAM domain-containing protein" evidence="2">
    <location>
        <begin position="29"/>
        <end position="611"/>
    </location>
</feature>
<dbReference type="AlphaFoldDB" id="A0A4P2QZI3"/>
<reference evidence="3 4" key="1">
    <citation type="submission" date="2015-09" db="EMBL/GenBank/DDBJ databases">
        <title>Sorangium comparison.</title>
        <authorList>
            <person name="Zaburannyi N."/>
            <person name="Bunk B."/>
            <person name="Overmann J."/>
            <person name="Mueller R."/>
        </authorList>
    </citation>
    <scope>NUCLEOTIDE SEQUENCE [LARGE SCALE GENOMIC DNA]</scope>
    <source>
        <strain evidence="3 4">So ce836</strain>
    </source>
</reference>
<name>A0A4P2QZI3_SORCE</name>